<dbReference type="AlphaFoldDB" id="A0ABD0KXF4"/>
<dbReference type="PROSITE" id="PS50097">
    <property type="entry name" value="BTB"/>
    <property type="match status" value="1"/>
</dbReference>
<dbReference type="Gene3D" id="1.25.40.420">
    <property type="match status" value="1"/>
</dbReference>
<proteinExistence type="predicted"/>
<dbReference type="Gene3D" id="3.30.710.10">
    <property type="entry name" value="Potassium Channel Kv1.1, Chain A"/>
    <property type="match status" value="1"/>
</dbReference>
<dbReference type="Pfam" id="PF01344">
    <property type="entry name" value="Kelch_1"/>
    <property type="match status" value="1"/>
</dbReference>
<comment type="caution">
    <text evidence="4">The sequence shown here is derived from an EMBL/GenBank/DDBJ whole genome shotgun (WGS) entry which is preliminary data.</text>
</comment>
<reference evidence="4 5" key="1">
    <citation type="journal article" date="2023" name="Sci. Data">
        <title>Genome assembly of the Korean intertidal mud-creeper Batillaria attramentaria.</title>
        <authorList>
            <person name="Patra A.K."/>
            <person name="Ho P.T."/>
            <person name="Jun S."/>
            <person name="Lee S.J."/>
            <person name="Kim Y."/>
            <person name="Won Y.J."/>
        </authorList>
    </citation>
    <scope>NUCLEOTIDE SEQUENCE [LARGE SCALE GENOMIC DNA]</scope>
    <source>
        <strain evidence="4">Wonlab-2016</strain>
    </source>
</reference>
<dbReference type="SMART" id="SM00875">
    <property type="entry name" value="BACK"/>
    <property type="match status" value="1"/>
</dbReference>
<accession>A0ABD0KXF4</accession>
<dbReference type="PANTHER" id="PTHR45632">
    <property type="entry name" value="LD33804P"/>
    <property type="match status" value="1"/>
</dbReference>
<dbReference type="Gene3D" id="2.120.10.80">
    <property type="entry name" value="Kelch-type beta propeller"/>
    <property type="match status" value="1"/>
</dbReference>
<keyword evidence="5" id="KW-1185">Reference proteome</keyword>
<dbReference type="SUPFAM" id="SSF54695">
    <property type="entry name" value="POZ domain"/>
    <property type="match status" value="1"/>
</dbReference>
<dbReference type="InterPro" id="IPR011705">
    <property type="entry name" value="BACK"/>
</dbReference>
<dbReference type="SUPFAM" id="SSF117281">
    <property type="entry name" value="Kelch motif"/>
    <property type="match status" value="1"/>
</dbReference>
<dbReference type="Pfam" id="PF07707">
    <property type="entry name" value="BACK"/>
    <property type="match status" value="1"/>
</dbReference>
<dbReference type="InterPro" id="IPR000210">
    <property type="entry name" value="BTB/POZ_dom"/>
</dbReference>
<dbReference type="Proteomes" id="UP001519460">
    <property type="component" value="Unassembled WGS sequence"/>
</dbReference>
<organism evidence="4 5">
    <name type="scientific">Batillaria attramentaria</name>
    <dbReference type="NCBI Taxonomy" id="370345"/>
    <lineage>
        <taxon>Eukaryota</taxon>
        <taxon>Metazoa</taxon>
        <taxon>Spiralia</taxon>
        <taxon>Lophotrochozoa</taxon>
        <taxon>Mollusca</taxon>
        <taxon>Gastropoda</taxon>
        <taxon>Caenogastropoda</taxon>
        <taxon>Sorbeoconcha</taxon>
        <taxon>Cerithioidea</taxon>
        <taxon>Batillariidae</taxon>
        <taxon>Batillaria</taxon>
    </lineage>
</organism>
<dbReference type="EMBL" id="JACVVK020000112">
    <property type="protein sequence ID" value="KAK7491628.1"/>
    <property type="molecule type" value="Genomic_DNA"/>
</dbReference>
<keyword evidence="1" id="KW-0880">Kelch repeat</keyword>
<evidence type="ECO:0000313" key="5">
    <source>
        <dbReference type="Proteomes" id="UP001519460"/>
    </source>
</evidence>
<feature type="domain" description="BTB" evidence="3">
    <location>
        <begin position="25"/>
        <end position="92"/>
    </location>
</feature>
<dbReference type="Pfam" id="PF00651">
    <property type="entry name" value="BTB"/>
    <property type="match status" value="1"/>
</dbReference>
<dbReference type="InterPro" id="IPR015915">
    <property type="entry name" value="Kelch-typ_b-propeller"/>
</dbReference>
<dbReference type="CDD" id="cd18186">
    <property type="entry name" value="BTB_POZ_ZBTB_KLHL-like"/>
    <property type="match status" value="1"/>
</dbReference>
<dbReference type="InterPro" id="IPR006652">
    <property type="entry name" value="Kelch_1"/>
</dbReference>
<dbReference type="InterPro" id="IPR011333">
    <property type="entry name" value="SKP1/BTB/POZ_sf"/>
</dbReference>
<protein>
    <recommendedName>
        <fullName evidence="3">BTB domain-containing protein</fullName>
    </recommendedName>
</protein>
<sequence length="481" mass="54980">MSWHQKYLETLAEGIKYLWNTGHFADATILVGNKRFRCHRAVLAAMSPHFDATFSRGMRDNPDGVLTLLNIDVTTFDSILNFMYTGRDVVCTENAENLLRAATTLQIKGMITRCEEYLMENLSEKNCITMWKLGRTHNCEELEDRDLDVDELATIIRDDDLVVPNEELVCEAVFRWLAADTENRSMHLANLIEHMRLPLVSPEYLLNISQQRGLQKEDIVCRVMLEEAKRYHMLPARRQEFTSKRASYRNSYDLEEVLVVLTGGSSQAKPTDVICFSFRQNKWFTLAPLPYDPGVEFAACTYANNIYLSGGSRKWGKLFKYNSESNDWRECEQMAQGRSRHGMVAVRDSIYVIGGYNRNLPFACRLTRTVVCDGHVFILTTDGDVIEFSEEVGCRTIGKIENFGRVHFGAVQYRGQVILIGGKRRNDTECDTMLSSDPLRAGAETLPDKMPFPNVIDACVKTVINGYHLHQEFNKARMIKE</sequence>
<evidence type="ECO:0000256" key="2">
    <source>
        <dbReference type="ARBA" id="ARBA00022737"/>
    </source>
</evidence>
<dbReference type="SMART" id="SM00225">
    <property type="entry name" value="BTB"/>
    <property type="match status" value="1"/>
</dbReference>
<evidence type="ECO:0000259" key="3">
    <source>
        <dbReference type="PROSITE" id="PS50097"/>
    </source>
</evidence>
<gene>
    <name evidence="4" type="ORF">BaRGS_00017081</name>
</gene>
<keyword evidence="2" id="KW-0677">Repeat</keyword>
<evidence type="ECO:0000313" key="4">
    <source>
        <dbReference type="EMBL" id="KAK7491628.1"/>
    </source>
</evidence>
<dbReference type="PANTHER" id="PTHR45632:SF3">
    <property type="entry name" value="KELCH-LIKE PROTEIN 32"/>
    <property type="match status" value="1"/>
</dbReference>
<evidence type="ECO:0000256" key="1">
    <source>
        <dbReference type="ARBA" id="ARBA00022441"/>
    </source>
</evidence>
<name>A0ABD0KXF4_9CAEN</name>